<evidence type="ECO:0000256" key="1">
    <source>
        <dbReference type="SAM" id="MobiDB-lite"/>
    </source>
</evidence>
<reference evidence="2 3" key="1">
    <citation type="submission" date="2016-03" db="EMBL/GenBank/DDBJ databases">
        <authorList>
            <person name="Ploux O."/>
        </authorList>
    </citation>
    <scope>NUCLEOTIDE SEQUENCE [LARGE SCALE GENOMIC DNA]</scope>
    <source>
        <strain evidence="2 3">UAMH 11012</strain>
    </source>
</reference>
<dbReference type="Proteomes" id="UP000184330">
    <property type="component" value="Unassembled WGS sequence"/>
</dbReference>
<feature type="region of interest" description="Disordered" evidence="1">
    <location>
        <begin position="414"/>
        <end position="452"/>
    </location>
</feature>
<protein>
    <submittedName>
        <fullName evidence="2">Uncharacterized protein</fullName>
    </submittedName>
</protein>
<dbReference type="InterPro" id="IPR027796">
    <property type="entry name" value="OTT_1508_deam-like"/>
</dbReference>
<dbReference type="PANTHER" id="PTHR42037:SF1">
    <property type="match status" value="1"/>
</dbReference>
<feature type="compositionally biased region" description="Polar residues" evidence="1">
    <location>
        <begin position="434"/>
        <end position="444"/>
    </location>
</feature>
<dbReference type="PANTHER" id="PTHR42037">
    <property type="match status" value="1"/>
</dbReference>
<name>A0A1L7WGB0_9HELO</name>
<sequence>MAALAIGGNARNRLIQASVLLHMLEPVRGEPTAYGLDQDPHEIESPRDRLLKRKFLDSFALVCATKREGDSVSAACMEEGRPEGTVVRIASNCGVSDTTLLQLREIVDEMSCLAVRDPLTGEDEILLRIIRLDSTKIRSYLKDLCIANNVFEEPVEGVESRITKASICAAPSTTQQFLEWFRHIFVVRDSCFNAEPEVLAEHIRWAQKAKRFYLHFLKAAFAPGDHPLPRWILTVFKLGRYGIASKAFVELATKLPSLVNPMIVEPVLAPPKTPFAVPEEETPLTCVLKRTVGEKRTEELIPRLAAIWNTTDAEAHFRKACSLNLVAHAEMQLVNFYDHSQQCRPILRFIGVSKKSCYLCHLFLTNYSDSFSVSSCHQKLYPTWMPPPAVNSKIYKRYKVITRDLSKTMEATAKQHLDSRLGTKRRLIPPDSTAGVSLSGLTESSTKRKRTQSPAGLLVGLAASEDSVVNLEPQASFHPTELVSLGPMSLEIDQATTSTPVQTALSESTDLSSEHAYLDSISKVVFHFTRLGDASKQDIICISDTLDHSTKCPSWTKLIELLKVDDGFGIGFKEGREFLMVGNRIRVRNERQFLACLQYMRNVNVLNQEVVVCAVNEAAHSTLPKPEVPLIPEH</sequence>
<keyword evidence="3" id="KW-1185">Reference proteome</keyword>
<evidence type="ECO:0000313" key="3">
    <source>
        <dbReference type="Proteomes" id="UP000184330"/>
    </source>
</evidence>
<dbReference type="AlphaFoldDB" id="A0A1L7WGB0"/>
<dbReference type="Pfam" id="PF14441">
    <property type="entry name" value="OTT_1508_deam"/>
    <property type="match status" value="1"/>
</dbReference>
<proteinExistence type="predicted"/>
<evidence type="ECO:0000313" key="2">
    <source>
        <dbReference type="EMBL" id="CZR51798.1"/>
    </source>
</evidence>
<organism evidence="2 3">
    <name type="scientific">Phialocephala subalpina</name>
    <dbReference type="NCBI Taxonomy" id="576137"/>
    <lineage>
        <taxon>Eukaryota</taxon>
        <taxon>Fungi</taxon>
        <taxon>Dikarya</taxon>
        <taxon>Ascomycota</taxon>
        <taxon>Pezizomycotina</taxon>
        <taxon>Leotiomycetes</taxon>
        <taxon>Helotiales</taxon>
        <taxon>Mollisiaceae</taxon>
        <taxon>Phialocephala</taxon>
        <taxon>Phialocephala fortinii species complex</taxon>
    </lineage>
</organism>
<dbReference type="EMBL" id="FJOG01000002">
    <property type="protein sequence ID" value="CZR51798.1"/>
    <property type="molecule type" value="Genomic_DNA"/>
</dbReference>
<accession>A0A1L7WGB0</accession>
<gene>
    <name evidence="2" type="ORF">PAC_01675</name>
</gene>
<dbReference type="OrthoDB" id="4851849at2759"/>